<evidence type="ECO:0000313" key="4">
    <source>
        <dbReference type="Proteomes" id="UP000443090"/>
    </source>
</evidence>
<feature type="domain" description="DC-UbP/UBTD2 N-terminal" evidence="2">
    <location>
        <begin position="102"/>
        <end position="210"/>
    </location>
</feature>
<sequence>MPTLFAPDGITPLERHLAVAVAAELQGCCASTPSSPYPGQEGHSSSRAITSSQPQSQSALPRPSTNASSHSNHQPRPTPYLQYGHPGPGNSAETSARNNTGPLKQPKKWRTKPGVTAWTRESLDSEREAFFDTRVTGRPEIWLAIRSALELLWAGGDPGDEDGGIATAQSILDAAGIVMQHGDMTKLVYDSFGGLYELPKHIVSDPQNLAPSPAPGLRNDGERRKEDGESEEMDEDEVLRRREEKGKAVVNEADMMSVKVRFSDGALPDHILRLGKDDSVRLLIRRVMEEVGLDPPKRIKVVYMGRILVEGKSLIDQGWNAHDKHVLSALVFDS</sequence>
<evidence type="ECO:0000259" key="2">
    <source>
        <dbReference type="Pfam" id="PF16455"/>
    </source>
</evidence>
<proteinExistence type="predicted"/>
<comment type="caution">
    <text evidence="3">The sequence shown here is derived from an EMBL/GenBank/DDBJ whole genome shotgun (WGS) entry which is preliminary data.</text>
</comment>
<reference evidence="3 4" key="1">
    <citation type="submission" date="2018-05" db="EMBL/GenBank/DDBJ databases">
        <title>Genome sequencing and assembly of the regulated plant pathogen Lachnellula willkommii and related sister species for the development of diagnostic species identification markers.</title>
        <authorList>
            <person name="Giroux E."/>
            <person name="Bilodeau G."/>
        </authorList>
    </citation>
    <scope>NUCLEOTIDE SEQUENCE [LARGE SCALE GENOMIC DNA]</scope>
    <source>
        <strain evidence="3 4">CBS 160.35</strain>
    </source>
</reference>
<protein>
    <recommendedName>
        <fullName evidence="2">DC-UbP/UBTD2 N-terminal domain-containing protein</fullName>
    </recommendedName>
</protein>
<organism evidence="3 4">
    <name type="scientific">Lachnellula occidentalis</name>
    <dbReference type="NCBI Taxonomy" id="215460"/>
    <lineage>
        <taxon>Eukaryota</taxon>
        <taxon>Fungi</taxon>
        <taxon>Dikarya</taxon>
        <taxon>Ascomycota</taxon>
        <taxon>Pezizomycotina</taxon>
        <taxon>Leotiomycetes</taxon>
        <taxon>Helotiales</taxon>
        <taxon>Lachnaceae</taxon>
        <taxon>Lachnellula</taxon>
    </lineage>
</organism>
<dbReference type="PANTHER" id="PTHR13609">
    <property type="entry name" value="UBIQUITIN DOMAIN CONTAINING 1 PROTEIN-RELATED"/>
    <property type="match status" value="1"/>
</dbReference>
<dbReference type="InterPro" id="IPR029071">
    <property type="entry name" value="Ubiquitin-like_domsf"/>
</dbReference>
<gene>
    <name evidence="3" type="ORF">LOCC1_G005301</name>
</gene>
<dbReference type="Pfam" id="PF16455">
    <property type="entry name" value="UBD"/>
    <property type="match status" value="1"/>
</dbReference>
<evidence type="ECO:0000256" key="1">
    <source>
        <dbReference type="SAM" id="MobiDB-lite"/>
    </source>
</evidence>
<dbReference type="Proteomes" id="UP000443090">
    <property type="component" value="Unassembled WGS sequence"/>
</dbReference>
<dbReference type="Gene3D" id="1.20.225.20">
    <property type="entry name" value="Ub domain-containing protein, DC-UbP/UBTD2, N-terminal domain"/>
    <property type="match status" value="1"/>
</dbReference>
<dbReference type="InterPro" id="IPR038169">
    <property type="entry name" value="DC-UbP/UBTD2_N_sf"/>
</dbReference>
<feature type="compositionally biased region" description="Acidic residues" evidence="1">
    <location>
        <begin position="228"/>
        <end position="237"/>
    </location>
</feature>
<evidence type="ECO:0000313" key="3">
    <source>
        <dbReference type="EMBL" id="TVY39536.1"/>
    </source>
</evidence>
<accession>A0A8H8UA23</accession>
<dbReference type="EMBL" id="QGMI01000515">
    <property type="protein sequence ID" value="TVY39536.1"/>
    <property type="molecule type" value="Genomic_DNA"/>
</dbReference>
<dbReference type="InterPro" id="IPR032752">
    <property type="entry name" value="DC-UbP/UBTD2_N"/>
</dbReference>
<feature type="compositionally biased region" description="Polar residues" evidence="1">
    <location>
        <begin position="42"/>
        <end position="75"/>
    </location>
</feature>
<feature type="region of interest" description="Disordered" evidence="1">
    <location>
        <begin position="29"/>
        <end position="114"/>
    </location>
</feature>
<dbReference type="SUPFAM" id="SSF54236">
    <property type="entry name" value="Ubiquitin-like"/>
    <property type="match status" value="1"/>
</dbReference>
<feature type="compositionally biased region" description="Polar residues" evidence="1">
    <location>
        <begin position="91"/>
        <end position="102"/>
    </location>
</feature>
<dbReference type="CDD" id="cd17039">
    <property type="entry name" value="Ubl_ubiquitin_like"/>
    <property type="match status" value="1"/>
</dbReference>
<name>A0A8H8UA23_9HELO</name>
<keyword evidence="4" id="KW-1185">Reference proteome</keyword>
<dbReference type="InterPro" id="IPR039869">
    <property type="entry name" value="UBTD1/2"/>
</dbReference>
<feature type="region of interest" description="Disordered" evidence="1">
    <location>
        <begin position="204"/>
        <end position="243"/>
    </location>
</feature>
<dbReference type="AlphaFoldDB" id="A0A8H8UA23"/>
<dbReference type="OrthoDB" id="1640476at2759"/>